<evidence type="ECO:0000313" key="3">
    <source>
        <dbReference type="Proteomes" id="UP000463883"/>
    </source>
</evidence>
<sequence>MYQLYVVSNIKETDSNIEYVANKFDPIYRLINDLKENNESEDVRELTEDRIFMYHCYAYTAKGFGYRSIADIADEYKKIKSDRVKWIKDFTDELHTTFSNMKFLQGINNKYLMKLNQIGMPYFVYAFIIKGLKYFKEDSSKLEQLFKTMEILSFRYKLINSRSDIVSKLYPALRNFKGNVIELNSEIKKTLNDNWYWSDDRIEEYLNSNMYENKMINYVLWEYEHSIQLKGYDTNKIKIEKEQIEHISPKTPDEGWIASGYEVDKNNMYSEQFIEDWLNSLGNLMLISGSHNASIGNKPFAEKLKTYKSNPVLKQQEEIVTFLNETRKKPKWDSHAIEKRHEKILEFAINRWSFD</sequence>
<keyword evidence="3" id="KW-1185">Reference proteome</keyword>
<organism evidence="2 3">
    <name type="scientific">Aminipila terrae</name>
    <dbReference type="NCBI Taxonomy" id="2697030"/>
    <lineage>
        <taxon>Bacteria</taxon>
        <taxon>Bacillati</taxon>
        <taxon>Bacillota</taxon>
        <taxon>Clostridia</taxon>
        <taxon>Peptostreptococcales</taxon>
        <taxon>Anaerovoracaceae</taxon>
        <taxon>Aminipila</taxon>
    </lineage>
</organism>
<accession>A0A6P1MN44</accession>
<dbReference type="PANTHER" id="PTHR35149">
    <property type="entry name" value="SLL5132 PROTEIN"/>
    <property type="match status" value="1"/>
</dbReference>
<feature type="domain" description="GmrSD restriction endonucleases C-terminal" evidence="1">
    <location>
        <begin position="199"/>
        <end position="346"/>
    </location>
</feature>
<dbReference type="KEGG" id="amic:Ami3637_12355"/>
<dbReference type="Proteomes" id="UP000463883">
    <property type="component" value="Chromosome"/>
</dbReference>
<name>A0A6P1MN44_9FIRM</name>
<proteinExistence type="predicted"/>
<evidence type="ECO:0000259" key="1">
    <source>
        <dbReference type="Pfam" id="PF07510"/>
    </source>
</evidence>
<dbReference type="Pfam" id="PF07510">
    <property type="entry name" value="GmrSD_C"/>
    <property type="match status" value="1"/>
</dbReference>
<gene>
    <name evidence="2" type="ORF">Ami3637_12355</name>
</gene>
<dbReference type="RefSeq" id="WP_162362853.1">
    <property type="nucleotide sequence ID" value="NZ_CP047591.1"/>
</dbReference>
<dbReference type="InterPro" id="IPR011089">
    <property type="entry name" value="GmrSD_C"/>
</dbReference>
<dbReference type="PANTHER" id="PTHR35149:SF1">
    <property type="entry name" value="DUF5655 DOMAIN-CONTAINING PROTEIN"/>
    <property type="match status" value="1"/>
</dbReference>
<protein>
    <submittedName>
        <fullName evidence="2">DUF1524 domain-containing protein</fullName>
    </submittedName>
</protein>
<dbReference type="AlphaFoldDB" id="A0A6P1MN44"/>
<dbReference type="EMBL" id="CP047591">
    <property type="protein sequence ID" value="QHI73086.1"/>
    <property type="molecule type" value="Genomic_DNA"/>
</dbReference>
<reference evidence="2 3" key="1">
    <citation type="submission" date="2020-01" db="EMBL/GenBank/DDBJ databases">
        <title>Genomic analysis of Aminipila sp. CBA3637.</title>
        <authorList>
            <person name="Kim Y.B."/>
            <person name="Roh S.W."/>
        </authorList>
    </citation>
    <scope>NUCLEOTIDE SEQUENCE [LARGE SCALE GENOMIC DNA]</scope>
    <source>
        <strain evidence="2 3">CBA3637</strain>
    </source>
</reference>
<evidence type="ECO:0000313" key="2">
    <source>
        <dbReference type="EMBL" id="QHI73086.1"/>
    </source>
</evidence>